<dbReference type="GO" id="GO:0004601">
    <property type="term" value="F:peroxidase activity"/>
    <property type="evidence" value="ECO:0007669"/>
    <property type="project" value="InterPro"/>
</dbReference>
<evidence type="ECO:0000313" key="5">
    <source>
        <dbReference type="EMBL" id="TVY84743.1"/>
    </source>
</evidence>
<keyword evidence="4" id="KW-0408">Iron</keyword>
<dbReference type="OrthoDB" id="823504at2759"/>
<evidence type="ECO:0000256" key="4">
    <source>
        <dbReference type="ARBA" id="ARBA00023004"/>
    </source>
</evidence>
<accession>A0A8T9CQ13</accession>
<dbReference type="GO" id="GO:0006979">
    <property type="term" value="P:response to oxidative stress"/>
    <property type="evidence" value="ECO:0007669"/>
    <property type="project" value="InterPro"/>
</dbReference>
<dbReference type="InterPro" id="IPR037120">
    <property type="entry name" value="Haem_peroxidase_sf_animal"/>
</dbReference>
<dbReference type="GO" id="GO:0046872">
    <property type="term" value="F:metal ion binding"/>
    <property type="evidence" value="ECO:0007669"/>
    <property type="project" value="UniProtKB-KW"/>
</dbReference>
<evidence type="ECO:0000256" key="2">
    <source>
        <dbReference type="ARBA" id="ARBA00022964"/>
    </source>
</evidence>
<dbReference type="InterPro" id="IPR019791">
    <property type="entry name" value="Haem_peroxidase_animal"/>
</dbReference>
<dbReference type="EMBL" id="QGMK01000058">
    <property type="protein sequence ID" value="TVY84743.1"/>
    <property type="molecule type" value="Genomic_DNA"/>
</dbReference>
<evidence type="ECO:0000313" key="6">
    <source>
        <dbReference type="Proteomes" id="UP000469558"/>
    </source>
</evidence>
<evidence type="ECO:0000256" key="1">
    <source>
        <dbReference type="ARBA" id="ARBA00022723"/>
    </source>
</evidence>
<dbReference type="PROSITE" id="PS50292">
    <property type="entry name" value="PEROXIDASE_3"/>
    <property type="match status" value="1"/>
</dbReference>
<keyword evidence="2" id="KW-0223">Dioxygenase</keyword>
<dbReference type="SUPFAM" id="SSF48113">
    <property type="entry name" value="Heme-dependent peroxidases"/>
    <property type="match status" value="1"/>
</dbReference>
<dbReference type="InterPro" id="IPR010255">
    <property type="entry name" value="Haem_peroxidase_sf"/>
</dbReference>
<gene>
    <name evidence="5" type="primary">ppoA_0</name>
    <name evidence="5" type="ORF">LSUE1_G000962</name>
</gene>
<dbReference type="PRINTS" id="PR00457">
    <property type="entry name" value="ANPEROXIDASE"/>
</dbReference>
<keyword evidence="6" id="KW-1185">Reference proteome</keyword>
<dbReference type="Proteomes" id="UP000469558">
    <property type="component" value="Unassembled WGS sequence"/>
</dbReference>
<dbReference type="PANTHER" id="PTHR11903">
    <property type="entry name" value="PROSTAGLANDIN G/H SYNTHASE"/>
    <property type="match status" value="1"/>
</dbReference>
<keyword evidence="3" id="KW-0560">Oxidoreductase</keyword>
<comment type="caution">
    <text evidence="5">The sequence shown here is derived from an EMBL/GenBank/DDBJ whole genome shotgun (WGS) entry which is preliminary data.</text>
</comment>
<dbReference type="InterPro" id="IPR050783">
    <property type="entry name" value="Oxylipin_biosynth_metab"/>
</dbReference>
<dbReference type="GO" id="GO:0020037">
    <property type="term" value="F:heme binding"/>
    <property type="evidence" value="ECO:0007669"/>
    <property type="project" value="InterPro"/>
</dbReference>
<reference evidence="5 6" key="1">
    <citation type="submission" date="2018-05" db="EMBL/GenBank/DDBJ databases">
        <title>Genome sequencing and assembly of the regulated plant pathogen Lachnellula willkommii and related sister species for the development of diagnostic species identification markers.</title>
        <authorList>
            <person name="Giroux E."/>
            <person name="Bilodeau G."/>
        </authorList>
    </citation>
    <scope>NUCLEOTIDE SEQUENCE [LARGE SCALE GENOMIC DNA]</scope>
    <source>
        <strain evidence="5 6">CBS 268.59</strain>
    </source>
</reference>
<keyword evidence="1" id="KW-0479">Metal-binding</keyword>
<dbReference type="PANTHER" id="PTHR11903:SF13">
    <property type="entry name" value="LINOLEATE 10R-LIPOXYGENASE"/>
    <property type="match status" value="1"/>
</dbReference>
<dbReference type="GO" id="GO:0006631">
    <property type="term" value="P:fatty acid metabolic process"/>
    <property type="evidence" value="ECO:0007669"/>
    <property type="project" value="UniProtKB-ARBA"/>
</dbReference>
<dbReference type="AlphaFoldDB" id="A0A8T9CQ13"/>
<dbReference type="GO" id="GO:0051213">
    <property type="term" value="F:dioxygenase activity"/>
    <property type="evidence" value="ECO:0007669"/>
    <property type="project" value="UniProtKB-KW"/>
</dbReference>
<name>A0A8T9CQ13_9HELO</name>
<dbReference type="Gene3D" id="1.10.640.10">
    <property type="entry name" value="Haem peroxidase domain superfamily, animal type"/>
    <property type="match status" value="1"/>
</dbReference>
<proteinExistence type="predicted"/>
<evidence type="ECO:0000256" key="3">
    <source>
        <dbReference type="ARBA" id="ARBA00023002"/>
    </source>
</evidence>
<sequence length="475" mass="52598">MGDPYQAGEPYADTVAPMTGLLDDLNAIGFGGKPIDDREMMMEKLIAITASLPDDSKARLKLSQLIINTLNSSLQHPPMSYMGDQFKYRQPDGSLNSFITPQLGAAGTPYAKTCRSAKKLQGVRPDPGLLFDLLLSREKGVFKENPAGISAMLFYHATIIIHDVFRTSRKDANISDTSSYLDLAPLYGSSMEDQVAIRTMSEGLLKPDTFHEIRLLGQPPGVNVILVLYSRFHNYVADMLLKINEGGRFSLQPFDKDDPKEKAAAFAKQDHDLFNTARLVVGGMYMNISLHDYLRGLTNVHHSDSTWTLDPRIEIDASFGQDGVPRGVGGQVSAEFNLLYRFHPAISQRDEKWIDDLFTKEIFPDIGKPLDQLDLVEFLQGVAKFESSVPVDPSKREFGGMKRGPNGRFKDGDLVASLKASIEDPAGMSPNASFRSSEDITTFSSAGHFGPRMVPKALRIVEILSILQARKWYAD</sequence>
<organism evidence="5 6">
    <name type="scientific">Lachnellula suecica</name>
    <dbReference type="NCBI Taxonomy" id="602035"/>
    <lineage>
        <taxon>Eukaryota</taxon>
        <taxon>Fungi</taxon>
        <taxon>Dikarya</taxon>
        <taxon>Ascomycota</taxon>
        <taxon>Pezizomycotina</taxon>
        <taxon>Leotiomycetes</taxon>
        <taxon>Helotiales</taxon>
        <taxon>Lachnaceae</taxon>
        <taxon>Lachnellula</taxon>
    </lineage>
</organism>
<protein>
    <submittedName>
        <fullName evidence="5">Psi-producing oxygenase A</fullName>
    </submittedName>
</protein>